<dbReference type="KEGG" id="ccp:CHC_T00007537001"/>
<sequence length="605" mass="67963">MATAIVRFFVRHAIDFRAAESKLFADLLESAAISQGTNERIDQGFADSKKLQHCSGVPERYTIPHGNALQAFWEHSPAAQFVDTDLSNIGEFPSSRYLIIYFPDYANAQPSRHALRRQPTEDEGNSGEASMIASTFLWTSGAKLYYIGSRNCSHDFKSCIAELVLQSKETCKLGKAALDQVFIGRPFETSEQSADVTKNDPVNTWISDVPREVDILAQQLLTQVPVLSRCVRRNTLLASFFRETYSSRAAVMLFGRNLAEKEQCARYKAHIALPLQLTRCCDAVENAQQTFKILSHAQSSHKDRQRFQETSSFLHTINEESAGNVQLCQEITRLVLSQPYLNELEIFIAVMKPLAKLIEKYTCVDDSLSASDMGSSAPLASGGRSLAHVLPDCFSTLRDIYKEQRPELENDLRLLRAMSARRLMGQGGDEYPPIVGDICYLATFLNPTSNLAAMKGITVDESWRRAVSFLHFQYGSRSDVVLDRAIEQLQDFHQRSGAFAEPGIFIAPDETEQEDPRIWWQKHGRLAPDLFTIALKVLDAPTAAFPIVKLASEMNGRHSDLYSTEKDELMEKKRFLLWNLRLSERADTSKNVDSFLGPPHSKGES</sequence>
<dbReference type="GeneID" id="17318952"/>
<dbReference type="AlphaFoldDB" id="R7QS45"/>
<dbReference type="EMBL" id="HG002276">
    <property type="protein sequence ID" value="CDF40939.1"/>
    <property type="molecule type" value="Genomic_DNA"/>
</dbReference>
<proteinExistence type="predicted"/>
<evidence type="ECO:0000313" key="2">
    <source>
        <dbReference type="Proteomes" id="UP000012073"/>
    </source>
</evidence>
<accession>R7QS45</accession>
<dbReference type="RefSeq" id="XP_005711233.1">
    <property type="nucleotide sequence ID" value="XM_005711176.1"/>
</dbReference>
<gene>
    <name evidence="1" type="ORF">CHC_T00007537001</name>
</gene>
<evidence type="ECO:0000313" key="1">
    <source>
        <dbReference type="EMBL" id="CDF40939.1"/>
    </source>
</evidence>
<dbReference type="Gramene" id="CDF40939">
    <property type="protein sequence ID" value="CDF40939"/>
    <property type="gene ID" value="CHC_T00007537001"/>
</dbReference>
<organism evidence="1 2">
    <name type="scientific">Chondrus crispus</name>
    <name type="common">Carrageen Irish moss</name>
    <name type="synonym">Polymorpha crispa</name>
    <dbReference type="NCBI Taxonomy" id="2769"/>
    <lineage>
        <taxon>Eukaryota</taxon>
        <taxon>Rhodophyta</taxon>
        <taxon>Florideophyceae</taxon>
        <taxon>Rhodymeniophycidae</taxon>
        <taxon>Gigartinales</taxon>
        <taxon>Gigartinaceae</taxon>
        <taxon>Chondrus</taxon>
    </lineage>
</organism>
<protein>
    <submittedName>
        <fullName evidence="1">Uncharacterized protein</fullName>
    </submittedName>
</protein>
<reference evidence="2" key="1">
    <citation type="journal article" date="2013" name="Proc. Natl. Acad. Sci. U.S.A.">
        <title>Genome structure and metabolic features in the red seaweed Chondrus crispus shed light on evolution of the Archaeplastida.</title>
        <authorList>
            <person name="Collen J."/>
            <person name="Porcel B."/>
            <person name="Carre W."/>
            <person name="Ball S.G."/>
            <person name="Chaparro C."/>
            <person name="Tonon T."/>
            <person name="Barbeyron T."/>
            <person name="Michel G."/>
            <person name="Noel B."/>
            <person name="Valentin K."/>
            <person name="Elias M."/>
            <person name="Artiguenave F."/>
            <person name="Arun A."/>
            <person name="Aury J.M."/>
            <person name="Barbosa-Neto J.F."/>
            <person name="Bothwell J.H."/>
            <person name="Bouget F.Y."/>
            <person name="Brillet L."/>
            <person name="Cabello-Hurtado F."/>
            <person name="Capella-Gutierrez S."/>
            <person name="Charrier B."/>
            <person name="Cladiere L."/>
            <person name="Cock J.M."/>
            <person name="Coelho S.M."/>
            <person name="Colleoni C."/>
            <person name="Czjzek M."/>
            <person name="Da Silva C."/>
            <person name="Delage L."/>
            <person name="Denoeud F."/>
            <person name="Deschamps P."/>
            <person name="Dittami S.M."/>
            <person name="Gabaldon T."/>
            <person name="Gachon C.M."/>
            <person name="Groisillier A."/>
            <person name="Herve C."/>
            <person name="Jabbari K."/>
            <person name="Katinka M."/>
            <person name="Kloareg B."/>
            <person name="Kowalczyk N."/>
            <person name="Labadie K."/>
            <person name="Leblanc C."/>
            <person name="Lopez P.J."/>
            <person name="McLachlan D.H."/>
            <person name="Meslet-Cladiere L."/>
            <person name="Moustafa A."/>
            <person name="Nehr Z."/>
            <person name="Nyvall Collen P."/>
            <person name="Panaud O."/>
            <person name="Partensky F."/>
            <person name="Poulain J."/>
            <person name="Rensing S.A."/>
            <person name="Rousvoal S."/>
            <person name="Samson G."/>
            <person name="Symeonidi A."/>
            <person name="Weissenbach J."/>
            <person name="Zambounis A."/>
            <person name="Wincker P."/>
            <person name="Boyen C."/>
        </authorList>
    </citation>
    <scope>NUCLEOTIDE SEQUENCE [LARGE SCALE GENOMIC DNA]</scope>
    <source>
        <strain evidence="2">cv. Stackhouse</strain>
    </source>
</reference>
<keyword evidence="2" id="KW-1185">Reference proteome</keyword>
<dbReference type="Proteomes" id="UP000012073">
    <property type="component" value="Unassembled WGS sequence"/>
</dbReference>
<name>R7QS45_CHOCR</name>